<geneLocation type="plasmid" evidence="1 2">
    <name>plas1</name>
</geneLocation>
<dbReference type="EMBL" id="CP050125">
    <property type="protein sequence ID" value="QIP43897.1"/>
    <property type="molecule type" value="Genomic_DNA"/>
</dbReference>
<accession>A0A6G9D3T8</accession>
<dbReference type="Proteomes" id="UP000502345">
    <property type="component" value="Plasmid plas1"/>
</dbReference>
<gene>
    <name evidence="1" type="ORF">G9444_6654</name>
</gene>
<proteinExistence type="predicted"/>
<dbReference type="RefSeq" id="WP_166503037.1">
    <property type="nucleotide sequence ID" value="NZ_CP050125.1"/>
</dbReference>
<keyword evidence="1" id="KW-0614">Plasmid</keyword>
<reference evidence="1 2" key="1">
    <citation type="submission" date="2020-03" db="EMBL/GenBank/DDBJ databases">
        <title>Screen low temperature-resistant strains for efficient degradation of petroleum hydrocarbons under the low temperature.</title>
        <authorList>
            <person name="Wang Y."/>
            <person name="Chen J."/>
        </authorList>
    </citation>
    <scope>NUCLEOTIDE SEQUENCE [LARGE SCALE GENOMIC DNA]</scope>
    <source>
        <strain evidence="1 2">KB1</strain>
        <plasmid evidence="1 2">plas1</plasmid>
    </source>
</reference>
<name>A0A6G9D3T8_RHOER</name>
<dbReference type="AlphaFoldDB" id="A0A6G9D3T8"/>
<organism evidence="1 2">
    <name type="scientific">Rhodococcus erythropolis</name>
    <name type="common">Arthrobacter picolinophilus</name>
    <dbReference type="NCBI Taxonomy" id="1833"/>
    <lineage>
        <taxon>Bacteria</taxon>
        <taxon>Bacillati</taxon>
        <taxon>Actinomycetota</taxon>
        <taxon>Actinomycetes</taxon>
        <taxon>Mycobacteriales</taxon>
        <taxon>Nocardiaceae</taxon>
        <taxon>Rhodococcus</taxon>
        <taxon>Rhodococcus erythropolis group</taxon>
    </lineage>
</organism>
<evidence type="ECO:0000313" key="2">
    <source>
        <dbReference type="Proteomes" id="UP000502345"/>
    </source>
</evidence>
<evidence type="ECO:0000313" key="1">
    <source>
        <dbReference type="EMBL" id="QIP43897.1"/>
    </source>
</evidence>
<sequence>MLTGDPSEETSLSLGEIRRAIAQSSVLTARQKLSYLGAWSVHTREASRNAARVEDYRQATDVAVRVSALRACVNAVDPELISDLSATLNPYAESPDPNPFEDALRSEFGDSVGAEINQLAVHWNARVDLPWPLLMHQAVDSTSRYLALDSLSRVDRGETRLAAALAVAIPMVVRSEFVEIGVRGRYVLLWRGLGKFGVSPRPEVWPELAARRVPHDYSAQPLSSFTTDLDVALDFAREGEGILLAELVPLSAVFSTSLVLGFLGAEVVVRDHRNRWLVPLRRTEGAWVVDYSPP</sequence>
<protein>
    <submittedName>
        <fullName evidence="1">Uncharacterized protein</fullName>
    </submittedName>
</protein>